<reference evidence="1 2" key="1">
    <citation type="submission" date="2021-05" db="EMBL/GenBank/DDBJ databases">
        <title>Novel species in genus Cellulomonas.</title>
        <authorList>
            <person name="Zhang G."/>
        </authorList>
    </citation>
    <scope>NUCLEOTIDE SEQUENCE [LARGE SCALE GENOMIC DNA]</scope>
    <source>
        <strain evidence="2">zg-ZUI222</strain>
    </source>
</reference>
<protein>
    <submittedName>
        <fullName evidence="1">Uncharacterized protein</fullName>
    </submittedName>
</protein>
<accession>A0ABX8D2W3</accession>
<dbReference type="Proteomes" id="UP000677804">
    <property type="component" value="Chromosome"/>
</dbReference>
<keyword evidence="2" id="KW-1185">Reference proteome</keyword>
<sequence>MQRIVVSALVPLVPDARELVENDGLLLVDPHDLPALRERLRPGDGHVLILGEKRHEALVRRHAAVLSDAGMPVAWRVAHHGPAALVLVAGQVAAAGVDAGIACVVADQLLEQTWSGAWTPSVARLEHPPVAVGQHLRSWLPGGDGFVVTFSGPAPAARAVGRAEPAEPVLARGELYGAGLGRVPAAGLQDALTTSGATGTADVPALALDTAGRTGSDGAVELVALPADRRLELPATRGRCDVCEALVFSDTCPFCHVRPSAADPRGVPA</sequence>
<organism evidence="1 2">
    <name type="scientific">Cellulomonas wangleii</name>
    <dbReference type="NCBI Taxonomy" id="2816956"/>
    <lineage>
        <taxon>Bacteria</taxon>
        <taxon>Bacillati</taxon>
        <taxon>Actinomycetota</taxon>
        <taxon>Actinomycetes</taxon>
        <taxon>Micrococcales</taxon>
        <taxon>Cellulomonadaceae</taxon>
        <taxon>Cellulomonas</taxon>
    </lineage>
</organism>
<evidence type="ECO:0000313" key="1">
    <source>
        <dbReference type="EMBL" id="QVI61381.1"/>
    </source>
</evidence>
<gene>
    <name evidence="1" type="ORF">KG103_12935</name>
</gene>
<evidence type="ECO:0000313" key="2">
    <source>
        <dbReference type="Proteomes" id="UP000677804"/>
    </source>
</evidence>
<dbReference type="EMBL" id="CP074405">
    <property type="protein sequence ID" value="QVI61381.1"/>
    <property type="molecule type" value="Genomic_DNA"/>
</dbReference>
<dbReference type="RefSeq" id="WP_207338985.1">
    <property type="nucleotide sequence ID" value="NZ_CP074405.1"/>
</dbReference>
<proteinExistence type="predicted"/>
<name>A0ABX8D2W3_9CELL</name>